<comment type="caution">
    <text evidence="1">The sequence shown here is derived from an EMBL/GenBank/DDBJ whole genome shotgun (WGS) entry which is preliminary data.</text>
</comment>
<dbReference type="AlphaFoldDB" id="A0A7V1EIY8"/>
<name>A0A7V1EIY8_UNCW3</name>
<evidence type="ECO:0000313" key="1">
    <source>
        <dbReference type="EMBL" id="HDY60017.1"/>
    </source>
</evidence>
<proteinExistence type="predicted"/>
<evidence type="ECO:0008006" key="2">
    <source>
        <dbReference type="Google" id="ProtNLM"/>
    </source>
</evidence>
<sequence length="285" mass="32217">MKRIFFFILFIFISCGDYYGRPVPIGDEFEDHWQKINFEGVIYDIEDSKANENEFFIIDENSIYIVDNTIRKLFSFSYPYPELTTLSSSFSNPLRLLIGTSSSKIYYCNMQGVLRESELHSLDNIKFLSFSPLDTTTIFATDGNLLLEVFLPELQIDTLYYSNSGIISLLVSSSAEIFLTSTNQVCSSIDQGLSWDTLYIASGENINGFALDKKGIIYLSIGNKILKSEDRINWTEIYTDSIGNFSIAGIANGYSFSAQMAMLFLHLRLMRQGSPMISHSVSSTP</sequence>
<dbReference type="InterPro" id="IPR036322">
    <property type="entry name" value="WD40_repeat_dom_sf"/>
</dbReference>
<reference evidence="1" key="1">
    <citation type="journal article" date="2020" name="mSystems">
        <title>Genome- and Community-Level Interaction Insights into Carbon Utilization and Element Cycling Functions of Hydrothermarchaeota in Hydrothermal Sediment.</title>
        <authorList>
            <person name="Zhou Z."/>
            <person name="Liu Y."/>
            <person name="Xu W."/>
            <person name="Pan J."/>
            <person name="Luo Z.H."/>
            <person name="Li M."/>
        </authorList>
    </citation>
    <scope>NUCLEOTIDE SEQUENCE [LARGE SCALE GENOMIC DNA]</scope>
    <source>
        <strain evidence="1">SpSt-258</strain>
    </source>
</reference>
<organism evidence="1">
    <name type="scientific">candidate division WOR-3 bacterium</name>
    <dbReference type="NCBI Taxonomy" id="2052148"/>
    <lineage>
        <taxon>Bacteria</taxon>
        <taxon>Bacteria division WOR-3</taxon>
    </lineage>
</organism>
<gene>
    <name evidence="1" type="ORF">ENP86_10825</name>
</gene>
<dbReference type="PROSITE" id="PS51257">
    <property type="entry name" value="PROKAR_LIPOPROTEIN"/>
    <property type="match status" value="1"/>
</dbReference>
<dbReference type="SUPFAM" id="SSF50978">
    <property type="entry name" value="WD40 repeat-like"/>
    <property type="match status" value="1"/>
</dbReference>
<protein>
    <recommendedName>
        <fullName evidence="2">Lipoprotein</fullName>
    </recommendedName>
</protein>
<dbReference type="EMBL" id="DSKY01000022">
    <property type="protein sequence ID" value="HDY60017.1"/>
    <property type="molecule type" value="Genomic_DNA"/>
</dbReference>
<accession>A0A7V1EIY8</accession>